<sequence>NSTIFLNEKKTRPLYELLLVTNWQCKDLIEQTKVDRRQIILIIDEAHRNKSTKLAKNIIDLIDPKIILHVTATPDERDELEARRSGNYYEVPRAEVIEQGLIKEAVGYLNIGLLSDLTKTLGRLAWKTMRMNMTFYFLNMQQALAETVLPQLKEDYKNNPNLRLGYLYTNYRRDKVRIPDESL</sequence>
<dbReference type="EMBL" id="CAJVQC010105521">
    <property type="protein sequence ID" value="CAG8833073.1"/>
    <property type="molecule type" value="Genomic_DNA"/>
</dbReference>
<protein>
    <submittedName>
        <fullName evidence="1">20426_t:CDS:1</fullName>
    </submittedName>
</protein>
<proteinExistence type="predicted"/>
<dbReference type="Proteomes" id="UP000789920">
    <property type="component" value="Unassembled WGS sequence"/>
</dbReference>
<feature type="non-terminal residue" evidence="1">
    <location>
        <position position="183"/>
    </location>
</feature>
<evidence type="ECO:0000313" key="2">
    <source>
        <dbReference type="Proteomes" id="UP000789920"/>
    </source>
</evidence>
<feature type="non-terminal residue" evidence="1">
    <location>
        <position position="1"/>
    </location>
</feature>
<comment type="caution">
    <text evidence="1">The sequence shown here is derived from an EMBL/GenBank/DDBJ whole genome shotgun (WGS) entry which is preliminary data.</text>
</comment>
<evidence type="ECO:0000313" key="1">
    <source>
        <dbReference type="EMBL" id="CAG8833073.1"/>
    </source>
</evidence>
<organism evidence="1 2">
    <name type="scientific">Racocetra persica</name>
    <dbReference type="NCBI Taxonomy" id="160502"/>
    <lineage>
        <taxon>Eukaryota</taxon>
        <taxon>Fungi</taxon>
        <taxon>Fungi incertae sedis</taxon>
        <taxon>Mucoromycota</taxon>
        <taxon>Glomeromycotina</taxon>
        <taxon>Glomeromycetes</taxon>
        <taxon>Diversisporales</taxon>
        <taxon>Gigasporaceae</taxon>
        <taxon>Racocetra</taxon>
    </lineage>
</organism>
<accession>A0ACA9SB08</accession>
<reference evidence="1" key="1">
    <citation type="submission" date="2021-06" db="EMBL/GenBank/DDBJ databases">
        <authorList>
            <person name="Kallberg Y."/>
            <person name="Tangrot J."/>
            <person name="Rosling A."/>
        </authorList>
    </citation>
    <scope>NUCLEOTIDE SEQUENCE</scope>
    <source>
        <strain evidence="1">MA461A</strain>
    </source>
</reference>
<gene>
    <name evidence="1" type="ORF">RPERSI_LOCUS28694</name>
</gene>
<keyword evidence="2" id="KW-1185">Reference proteome</keyword>
<name>A0ACA9SB08_9GLOM</name>